<evidence type="ECO:0000256" key="3">
    <source>
        <dbReference type="ARBA" id="ARBA00022801"/>
    </source>
</evidence>
<dbReference type="EMBL" id="CP034726">
    <property type="protein sequence ID" value="QBP18358.1"/>
    <property type="molecule type" value="Genomic_DNA"/>
</dbReference>
<keyword evidence="5" id="KW-0573">Peptidoglycan synthesis</keyword>
<accession>A0A4P6ZL28</accession>
<reference evidence="12" key="1">
    <citation type="submission" date="2018-12" db="EMBL/GenBank/DDBJ databases">
        <title>A new species of lactobacillus.</title>
        <authorList>
            <person name="Jian Y."/>
            <person name="Xin L."/>
            <person name="Hong Z.J."/>
            <person name="Ming L.Z."/>
            <person name="Hong X.Z."/>
        </authorList>
    </citation>
    <scope>NUCLEOTIDE SEQUENCE [LARGE SCALE GENOMIC DNA]</scope>
    <source>
        <strain evidence="12">HSLZ-75</strain>
    </source>
</reference>
<sequence length="338" mass="38272">MHQNNWLHNVSYYFKHILIASLALACLITVGSLAGHQINASTVYSYDNNQQVGSNDLINNRHKLYLPHASAAVAMDAQTGQIVYQKNDNQRRLIASTGKLMTLYLAGRKINNTPGAWNQNVAVNNGLRRMSYDGNDGGYHFINGHHYNVGNLMKAGIIASSNNAAIALGQWVGYTNHHFLYMENKQDRLWHLHDHFISASGLENGDLKPWGYGVKGYGNAAGNEISAKDLAVIAYHIIKDEPWFLKYSKINDMHEDGQNLYNYNEFLPDRDYPYLVKGLHVDGLKTGWTPRAGYCFVGTAQMPGHHRIITVVLHDDHQWHDSAKLMRYAYKYSKLLRN</sequence>
<evidence type="ECO:0000256" key="6">
    <source>
        <dbReference type="ARBA" id="ARBA00023316"/>
    </source>
</evidence>
<dbReference type="RefSeq" id="WP_133441917.1">
    <property type="nucleotide sequence ID" value="NZ_CP034726.1"/>
</dbReference>
<dbReference type="OrthoDB" id="9791132at2"/>
<evidence type="ECO:0000256" key="5">
    <source>
        <dbReference type="ARBA" id="ARBA00022984"/>
    </source>
</evidence>
<evidence type="ECO:0000256" key="2">
    <source>
        <dbReference type="ARBA" id="ARBA00022729"/>
    </source>
</evidence>
<dbReference type="InterPro" id="IPR018044">
    <property type="entry name" value="Peptidase_S11"/>
</dbReference>
<keyword evidence="4" id="KW-0133">Cell shape</keyword>
<keyword evidence="12" id="KW-1185">Reference proteome</keyword>
<feature type="binding site" evidence="8">
    <location>
        <position position="285"/>
    </location>
    <ligand>
        <name>substrate</name>
    </ligand>
</feature>
<evidence type="ECO:0000256" key="8">
    <source>
        <dbReference type="PIRSR" id="PIRSR618044-2"/>
    </source>
</evidence>
<evidence type="ECO:0000256" key="7">
    <source>
        <dbReference type="PIRSR" id="PIRSR618044-1"/>
    </source>
</evidence>
<dbReference type="Pfam" id="PF00768">
    <property type="entry name" value="Peptidase_S11"/>
    <property type="match status" value="1"/>
</dbReference>
<feature type="domain" description="Peptidase S11 D-alanyl-D-alanine carboxypeptidase A N-terminal" evidence="10">
    <location>
        <begin position="68"/>
        <end position="316"/>
    </location>
</feature>
<protein>
    <submittedName>
        <fullName evidence="11">D-alanyl-D-alanine carboxypeptidase</fullName>
    </submittedName>
</protein>
<comment type="similarity">
    <text evidence="1 9">Belongs to the peptidase S11 family.</text>
</comment>
<keyword evidence="11" id="KW-0121">Carboxypeptidase</keyword>
<evidence type="ECO:0000256" key="4">
    <source>
        <dbReference type="ARBA" id="ARBA00022960"/>
    </source>
</evidence>
<name>A0A4P6ZL28_9LACO</name>
<keyword evidence="3" id="KW-0378">Hydrolase</keyword>
<feature type="active site" evidence="7">
    <location>
        <position position="160"/>
    </location>
</feature>
<dbReference type="Proteomes" id="UP000294321">
    <property type="component" value="Chromosome"/>
</dbReference>
<evidence type="ECO:0000313" key="11">
    <source>
        <dbReference type="EMBL" id="QBP18358.1"/>
    </source>
</evidence>
<dbReference type="PANTHER" id="PTHR21581">
    <property type="entry name" value="D-ALANYL-D-ALANINE CARBOXYPEPTIDASE"/>
    <property type="match status" value="1"/>
</dbReference>
<keyword evidence="11" id="KW-0645">Protease</keyword>
<dbReference type="InterPro" id="IPR001967">
    <property type="entry name" value="Peptidase_S11_N"/>
</dbReference>
<dbReference type="SUPFAM" id="SSF56601">
    <property type="entry name" value="beta-lactamase/transpeptidase-like"/>
    <property type="match status" value="1"/>
</dbReference>
<dbReference type="PANTHER" id="PTHR21581:SF11">
    <property type="entry name" value="D-ALANYL-D-ALANINE CARBOXYPEPTIDASE DACA"/>
    <property type="match status" value="1"/>
</dbReference>
<evidence type="ECO:0000256" key="9">
    <source>
        <dbReference type="RuleBase" id="RU004016"/>
    </source>
</evidence>
<dbReference type="Gene3D" id="3.40.710.10">
    <property type="entry name" value="DD-peptidase/beta-lactamase superfamily"/>
    <property type="match status" value="1"/>
</dbReference>
<feature type="active site" description="Acyl-ester intermediate" evidence="7">
    <location>
        <position position="96"/>
    </location>
</feature>
<keyword evidence="6" id="KW-0961">Cell wall biogenesis/degradation</keyword>
<proteinExistence type="inferred from homology"/>
<feature type="active site" description="Proton acceptor" evidence="7">
    <location>
        <position position="99"/>
    </location>
</feature>
<dbReference type="GO" id="GO:0009002">
    <property type="term" value="F:serine-type D-Ala-D-Ala carboxypeptidase activity"/>
    <property type="evidence" value="ECO:0007669"/>
    <property type="project" value="InterPro"/>
</dbReference>
<evidence type="ECO:0000313" key="12">
    <source>
        <dbReference type="Proteomes" id="UP000294321"/>
    </source>
</evidence>
<dbReference type="KEGG" id="lji:ELX58_04230"/>
<gene>
    <name evidence="11" type="ORF">ELX58_04230</name>
</gene>
<dbReference type="GO" id="GO:0006508">
    <property type="term" value="P:proteolysis"/>
    <property type="evidence" value="ECO:0007669"/>
    <property type="project" value="InterPro"/>
</dbReference>
<dbReference type="GO" id="GO:0009252">
    <property type="term" value="P:peptidoglycan biosynthetic process"/>
    <property type="evidence" value="ECO:0007669"/>
    <property type="project" value="UniProtKB-KW"/>
</dbReference>
<dbReference type="InterPro" id="IPR012338">
    <property type="entry name" value="Beta-lactam/transpept-like"/>
</dbReference>
<dbReference type="GO" id="GO:0008360">
    <property type="term" value="P:regulation of cell shape"/>
    <property type="evidence" value="ECO:0007669"/>
    <property type="project" value="UniProtKB-KW"/>
</dbReference>
<dbReference type="PRINTS" id="PR00725">
    <property type="entry name" value="DADACBPTASE1"/>
</dbReference>
<dbReference type="AlphaFoldDB" id="A0A4P6ZL28"/>
<dbReference type="GO" id="GO:0071555">
    <property type="term" value="P:cell wall organization"/>
    <property type="evidence" value="ECO:0007669"/>
    <property type="project" value="UniProtKB-KW"/>
</dbReference>
<keyword evidence="2" id="KW-0732">Signal</keyword>
<evidence type="ECO:0000256" key="1">
    <source>
        <dbReference type="ARBA" id="ARBA00007164"/>
    </source>
</evidence>
<organism evidence="11 12">
    <name type="scientific">Acetilactobacillus jinshanensis</name>
    <dbReference type="NCBI Taxonomy" id="1720083"/>
    <lineage>
        <taxon>Bacteria</taxon>
        <taxon>Bacillati</taxon>
        <taxon>Bacillota</taxon>
        <taxon>Bacilli</taxon>
        <taxon>Lactobacillales</taxon>
        <taxon>Lactobacillaceae</taxon>
        <taxon>Acetilactobacillus</taxon>
    </lineage>
</organism>
<evidence type="ECO:0000259" key="10">
    <source>
        <dbReference type="Pfam" id="PF00768"/>
    </source>
</evidence>